<gene>
    <name evidence="2" type="ORF">ACFQRF_12025</name>
</gene>
<name>A0ABW2KEP9_9ACTN</name>
<keyword evidence="3" id="KW-1185">Reference proteome</keyword>
<dbReference type="InterPro" id="IPR002575">
    <property type="entry name" value="Aminoglycoside_PTrfase"/>
</dbReference>
<evidence type="ECO:0000313" key="3">
    <source>
        <dbReference type="Proteomes" id="UP001596540"/>
    </source>
</evidence>
<dbReference type="Proteomes" id="UP001596540">
    <property type="component" value="Unassembled WGS sequence"/>
</dbReference>
<dbReference type="Pfam" id="PF01636">
    <property type="entry name" value="APH"/>
    <property type="match status" value="1"/>
</dbReference>
<organism evidence="2 3">
    <name type="scientific">Marinactinospora rubrisoli</name>
    <dbReference type="NCBI Taxonomy" id="2715399"/>
    <lineage>
        <taxon>Bacteria</taxon>
        <taxon>Bacillati</taxon>
        <taxon>Actinomycetota</taxon>
        <taxon>Actinomycetes</taxon>
        <taxon>Streptosporangiales</taxon>
        <taxon>Nocardiopsidaceae</taxon>
        <taxon>Marinactinospora</taxon>
    </lineage>
</organism>
<reference evidence="3" key="1">
    <citation type="journal article" date="2019" name="Int. J. Syst. Evol. Microbiol.">
        <title>The Global Catalogue of Microorganisms (GCM) 10K type strain sequencing project: providing services to taxonomists for standard genome sequencing and annotation.</title>
        <authorList>
            <consortium name="The Broad Institute Genomics Platform"/>
            <consortium name="The Broad Institute Genome Sequencing Center for Infectious Disease"/>
            <person name="Wu L."/>
            <person name="Ma J."/>
        </authorList>
    </citation>
    <scope>NUCLEOTIDE SEQUENCE [LARGE SCALE GENOMIC DNA]</scope>
    <source>
        <strain evidence="3">CGMCC 4.7382</strain>
    </source>
</reference>
<proteinExistence type="predicted"/>
<dbReference type="Gene3D" id="1.10.510.10">
    <property type="entry name" value="Transferase(Phosphotransferase) domain 1"/>
    <property type="match status" value="1"/>
</dbReference>
<dbReference type="EMBL" id="JBHTBH010000005">
    <property type="protein sequence ID" value="MFC7328469.1"/>
    <property type="molecule type" value="Genomic_DNA"/>
</dbReference>
<dbReference type="SUPFAM" id="SSF56112">
    <property type="entry name" value="Protein kinase-like (PK-like)"/>
    <property type="match status" value="1"/>
</dbReference>
<dbReference type="InterPro" id="IPR011009">
    <property type="entry name" value="Kinase-like_dom_sf"/>
</dbReference>
<protein>
    <submittedName>
        <fullName evidence="2">Phosphotransferase</fullName>
    </submittedName>
</protein>
<sequence>MQDRPADLDELALRHALTGWGVDAAELAYVPVGFGDHHWSVADTTGRRWFVTVADLANKAHCGTTPPAALRGLRAAMDTAAALEDPAGHDFVVAPVRDANGETVRPLGTRYAVSVFPFADGTAGDFGDVLPPADRERVIDLLADLHRRTPPTATPLHEPRLPTRDELERALAQPDRPWRGGPFAEPTRRLLAENAAGLHRSLKEFDALIAEVHGRRPRLVVTHGEPHPGNLLRAGERFRLLDWDTVGLAPPERDLWLAATGPADLDRYADASGHRPDPAALALYRLRWALDDLATFVEWFRAPHERTPDTEVAWSGCTETVRRLVAGATTGMGPLHNG</sequence>
<evidence type="ECO:0000259" key="1">
    <source>
        <dbReference type="Pfam" id="PF01636"/>
    </source>
</evidence>
<dbReference type="Gene3D" id="1.20.58.840">
    <property type="match status" value="1"/>
</dbReference>
<feature type="domain" description="Aminoglycoside phosphotransferase" evidence="1">
    <location>
        <begin position="34"/>
        <end position="284"/>
    </location>
</feature>
<evidence type="ECO:0000313" key="2">
    <source>
        <dbReference type="EMBL" id="MFC7328469.1"/>
    </source>
</evidence>
<comment type="caution">
    <text evidence="2">The sequence shown here is derived from an EMBL/GenBank/DDBJ whole genome shotgun (WGS) entry which is preliminary data.</text>
</comment>
<dbReference type="RefSeq" id="WP_379871128.1">
    <property type="nucleotide sequence ID" value="NZ_JBHTBH010000005.1"/>
</dbReference>
<accession>A0ABW2KEP9</accession>